<evidence type="ECO:0000313" key="8">
    <source>
        <dbReference type="EMBL" id="SKA83055.1"/>
    </source>
</evidence>
<name>A0A1T4X1W0_9CLOT</name>
<keyword evidence="3 6" id="KW-0812">Transmembrane</keyword>
<feature type="transmembrane region" description="Helical" evidence="6">
    <location>
        <begin position="76"/>
        <end position="101"/>
    </location>
</feature>
<dbReference type="OrthoDB" id="9812980at2"/>
<comment type="subcellular location">
    <subcellularLocation>
        <location evidence="1 6">Cell membrane</location>
        <topology evidence="1 6">Multi-pass membrane protein</topology>
    </subcellularLocation>
</comment>
<evidence type="ECO:0000256" key="1">
    <source>
        <dbReference type="ARBA" id="ARBA00004651"/>
    </source>
</evidence>
<dbReference type="EMBL" id="FUYH01000005">
    <property type="protein sequence ID" value="SKA83055.1"/>
    <property type="molecule type" value="Genomic_DNA"/>
</dbReference>
<evidence type="ECO:0000256" key="5">
    <source>
        <dbReference type="ARBA" id="ARBA00023136"/>
    </source>
</evidence>
<feature type="transmembrane region" description="Helical" evidence="6">
    <location>
        <begin position="161"/>
        <end position="179"/>
    </location>
</feature>
<dbReference type="InterPro" id="IPR032816">
    <property type="entry name" value="VTT_dom"/>
</dbReference>
<feature type="transmembrane region" description="Helical" evidence="6">
    <location>
        <begin position="7"/>
        <end position="25"/>
    </location>
</feature>
<evidence type="ECO:0000256" key="3">
    <source>
        <dbReference type="ARBA" id="ARBA00022692"/>
    </source>
</evidence>
<protein>
    <recommendedName>
        <fullName evidence="6">TVP38/TMEM64 family membrane protein</fullName>
    </recommendedName>
</protein>
<feature type="domain" description="VTT" evidence="7">
    <location>
        <begin position="65"/>
        <end position="181"/>
    </location>
</feature>
<dbReference type="STRING" id="1147123.SAMN05443428_10530"/>
<dbReference type="Pfam" id="PF09335">
    <property type="entry name" value="VTT_dom"/>
    <property type="match status" value="1"/>
</dbReference>
<dbReference type="Proteomes" id="UP000190105">
    <property type="component" value="Unassembled WGS sequence"/>
</dbReference>
<feature type="transmembrane region" description="Helical" evidence="6">
    <location>
        <begin position="41"/>
        <end position="64"/>
    </location>
</feature>
<evidence type="ECO:0000256" key="6">
    <source>
        <dbReference type="RuleBase" id="RU366058"/>
    </source>
</evidence>
<evidence type="ECO:0000313" key="9">
    <source>
        <dbReference type="Proteomes" id="UP000190105"/>
    </source>
</evidence>
<evidence type="ECO:0000256" key="4">
    <source>
        <dbReference type="ARBA" id="ARBA00022989"/>
    </source>
</evidence>
<feature type="transmembrane region" description="Helical" evidence="6">
    <location>
        <begin position="191"/>
        <end position="208"/>
    </location>
</feature>
<keyword evidence="5 6" id="KW-0472">Membrane</keyword>
<keyword evidence="9" id="KW-1185">Reference proteome</keyword>
<dbReference type="GO" id="GO:0005886">
    <property type="term" value="C:plasma membrane"/>
    <property type="evidence" value="ECO:0007669"/>
    <property type="project" value="UniProtKB-SubCell"/>
</dbReference>
<dbReference type="PANTHER" id="PTHR12677">
    <property type="entry name" value="GOLGI APPARATUS MEMBRANE PROTEIN TVP38-RELATED"/>
    <property type="match status" value="1"/>
</dbReference>
<dbReference type="InterPro" id="IPR015414">
    <property type="entry name" value="TMEM64"/>
</dbReference>
<evidence type="ECO:0000256" key="2">
    <source>
        <dbReference type="ARBA" id="ARBA00022475"/>
    </source>
</evidence>
<dbReference type="AlphaFoldDB" id="A0A1T4X1W0"/>
<proteinExistence type="inferred from homology"/>
<comment type="similarity">
    <text evidence="6">Belongs to the TVP38/TMEM64 family.</text>
</comment>
<dbReference type="RefSeq" id="WP_078695855.1">
    <property type="nucleotide sequence ID" value="NZ_FUYH01000005.1"/>
</dbReference>
<keyword evidence="4 6" id="KW-1133">Transmembrane helix</keyword>
<organism evidence="8 9">
    <name type="scientific">Caloramator quimbayensis</name>
    <dbReference type="NCBI Taxonomy" id="1147123"/>
    <lineage>
        <taxon>Bacteria</taxon>
        <taxon>Bacillati</taxon>
        <taxon>Bacillota</taxon>
        <taxon>Clostridia</taxon>
        <taxon>Eubacteriales</taxon>
        <taxon>Clostridiaceae</taxon>
        <taxon>Caloramator</taxon>
    </lineage>
</organism>
<keyword evidence="2 6" id="KW-1003">Cell membrane</keyword>
<sequence length="223" mass="25119">MNEKKKKLIYSAAFILLLSSVFILNKLDVFTIKSPQKFKEYIISFGMLSPIIYIILFTLVPLTLFPDSILAIASGLVFGLYKGFILTMIGALCGATLSFYISRLLGKEALKKIITKEINYFEEGLSRNGFFIILVLRLIPLLPFDVISYGAGLSKIKYKDFIFATLIGIIPGAYIYVNLGEKSSSPMSIEFYISIALLLILFISSYFIKKKIDVEKLKVKMRA</sequence>
<reference evidence="9" key="1">
    <citation type="submission" date="2017-02" db="EMBL/GenBank/DDBJ databases">
        <authorList>
            <person name="Varghese N."/>
            <person name="Submissions S."/>
        </authorList>
    </citation>
    <scope>NUCLEOTIDE SEQUENCE [LARGE SCALE GENOMIC DNA]</scope>
    <source>
        <strain evidence="9">USBA 833</strain>
    </source>
</reference>
<accession>A0A1T4X1W0</accession>
<dbReference type="PANTHER" id="PTHR12677:SF59">
    <property type="entry name" value="GOLGI APPARATUS MEMBRANE PROTEIN TVP38-RELATED"/>
    <property type="match status" value="1"/>
</dbReference>
<gene>
    <name evidence="8" type="ORF">SAMN05443428_10530</name>
</gene>
<evidence type="ECO:0000259" key="7">
    <source>
        <dbReference type="Pfam" id="PF09335"/>
    </source>
</evidence>